<dbReference type="InterPro" id="IPR036388">
    <property type="entry name" value="WH-like_DNA-bd_sf"/>
</dbReference>
<dbReference type="InterPro" id="IPR000600">
    <property type="entry name" value="ROK"/>
</dbReference>
<dbReference type="Pfam" id="PF00480">
    <property type="entry name" value="ROK"/>
    <property type="match status" value="1"/>
</dbReference>
<dbReference type="PANTHER" id="PTHR18964">
    <property type="entry name" value="ROK (REPRESSOR, ORF, KINASE) FAMILY"/>
    <property type="match status" value="1"/>
</dbReference>
<evidence type="ECO:0000313" key="4">
    <source>
        <dbReference type="Proteomes" id="UP000198894"/>
    </source>
</evidence>
<dbReference type="InterPro" id="IPR011991">
    <property type="entry name" value="ArsR-like_HTH"/>
</dbReference>
<keyword evidence="3" id="KW-0418">Kinase</keyword>
<dbReference type="EMBL" id="FNEE01000016">
    <property type="protein sequence ID" value="SDK52232.1"/>
    <property type="molecule type" value="Genomic_DNA"/>
</dbReference>
<protein>
    <submittedName>
        <fullName evidence="3">Sugar kinase of the NBD/HSP70 family, may contain an N-terminal HTH domain</fullName>
    </submittedName>
</protein>
<dbReference type="PROSITE" id="PS01125">
    <property type="entry name" value="ROK"/>
    <property type="match status" value="1"/>
</dbReference>
<dbReference type="InterPro" id="IPR036390">
    <property type="entry name" value="WH_DNA-bd_sf"/>
</dbReference>
<dbReference type="GO" id="GO:0003700">
    <property type="term" value="F:DNA-binding transcription factor activity"/>
    <property type="evidence" value="ECO:0007669"/>
    <property type="project" value="InterPro"/>
</dbReference>
<dbReference type="InterPro" id="IPR049874">
    <property type="entry name" value="ROK_cs"/>
</dbReference>
<reference evidence="4" key="1">
    <citation type="submission" date="2016-10" db="EMBL/GenBank/DDBJ databases">
        <authorList>
            <person name="Varghese N."/>
            <person name="Submissions S."/>
        </authorList>
    </citation>
    <scope>NUCLEOTIDE SEQUENCE [LARGE SCALE GENOMIC DNA]</scope>
    <source>
        <strain evidence="4">CGMCC 1.11022</strain>
    </source>
</reference>
<dbReference type="PANTHER" id="PTHR18964:SF149">
    <property type="entry name" value="BIFUNCTIONAL UDP-N-ACETYLGLUCOSAMINE 2-EPIMERASE_N-ACETYLMANNOSAMINE KINASE"/>
    <property type="match status" value="1"/>
</dbReference>
<dbReference type="GO" id="GO:0016301">
    <property type="term" value="F:kinase activity"/>
    <property type="evidence" value="ECO:0007669"/>
    <property type="project" value="UniProtKB-KW"/>
</dbReference>
<gene>
    <name evidence="3" type="ORF">SAMN05428953_11696</name>
</gene>
<dbReference type="Pfam" id="PF01022">
    <property type="entry name" value="HTH_5"/>
    <property type="match status" value="1"/>
</dbReference>
<dbReference type="AlphaFoldDB" id="A0A1G9CKT6"/>
<dbReference type="Gene3D" id="3.30.420.40">
    <property type="match status" value="2"/>
</dbReference>
<dbReference type="SUPFAM" id="SSF53067">
    <property type="entry name" value="Actin-like ATPase domain"/>
    <property type="match status" value="1"/>
</dbReference>
<keyword evidence="3" id="KW-0808">Transferase</keyword>
<evidence type="ECO:0000313" key="3">
    <source>
        <dbReference type="EMBL" id="SDK52232.1"/>
    </source>
</evidence>
<proteinExistence type="inferred from homology"/>
<evidence type="ECO:0000256" key="1">
    <source>
        <dbReference type="ARBA" id="ARBA00006479"/>
    </source>
</evidence>
<dbReference type="Gene3D" id="1.10.10.10">
    <property type="entry name" value="Winged helix-like DNA-binding domain superfamily/Winged helix DNA-binding domain"/>
    <property type="match status" value="1"/>
</dbReference>
<dbReference type="SUPFAM" id="SSF46785">
    <property type="entry name" value="Winged helix' DNA-binding domain"/>
    <property type="match status" value="1"/>
</dbReference>
<comment type="similarity">
    <text evidence="1">Belongs to the ROK (NagC/XylR) family.</text>
</comment>
<dbReference type="CDD" id="cd00090">
    <property type="entry name" value="HTH_ARSR"/>
    <property type="match status" value="1"/>
</dbReference>
<dbReference type="Proteomes" id="UP000198894">
    <property type="component" value="Unassembled WGS sequence"/>
</dbReference>
<accession>A0A1G9CKT6</accession>
<keyword evidence="4" id="KW-1185">Reference proteome</keyword>
<dbReference type="InterPro" id="IPR001845">
    <property type="entry name" value="HTH_ArsR_DNA-bd_dom"/>
</dbReference>
<organism evidence="3 4">
    <name type="scientific">Mesorhizobium muleiense</name>
    <dbReference type="NCBI Taxonomy" id="1004279"/>
    <lineage>
        <taxon>Bacteria</taxon>
        <taxon>Pseudomonadati</taxon>
        <taxon>Pseudomonadota</taxon>
        <taxon>Alphaproteobacteria</taxon>
        <taxon>Hyphomicrobiales</taxon>
        <taxon>Phyllobacteriaceae</taxon>
        <taxon>Mesorhizobium</taxon>
    </lineage>
</organism>
<name>A0A1G9CKT6_9HYPH</name>
<dbReference type="InterPro" id="IPR043129">
    <property type="entry name" value="ATPase_NBD"/>
</dbReference>
<sequence length="412" mass="43631">MTYLSYQSTSFVLIMNKPSLRNWLIDRPSASPESLIVRCLRERGVLSASQIAHITGLARSTVSTALNGLKKSGMVIESSAHHDGARGIGRPAATLTLNPVAGTCVGIHLGLDEMRCIVADVSHSVIAEQTLPMGLDYQPQQAAELAKSAIAQCYEENGLPMAGLLGVGVSVSGPVSREGVVQRASIVPTWAGVNIRDVFGPVLEQPIFADNESNCSAIAELMWGAAVGQDDFVLFKIDLGVGGAIVQHGRLVTGIAGGAGEFGHISIDPGGDLCRCGNRGCLELYASFARPLEQISRIVRRPVTMDEVIMMAEQGDVGALRMIEDTADFAGRGLGLIGSVINPPLIIIGGRMALAGDILLAPLITSYERHTLIKSRDIAPALRTRIIVGKHTQNDALLGAVGLVLRHNSRLQ</sequence>
<feature type="domain" description="HTH arsR-type" evidence="2">
    <location>
        <begin position="35"/>
        <end position="76"/>
    </location>
</feature>
<evidence type="ECO:0000259" key="2">
    <source>
        <dbReference type="Pfam" id="PF01022"/>
    </source>
</evidence>